<dbReference type="Pfam" id="PF20243">
    <property type="entry name" value="MbnP"/>
    <property type="match status" value="1"/>
</dbReference>
<gene>
    <name evidence="2" type="ORF">AAEO56_07075</name>
</gene>
<dbReference type="EMBL" id="JBBYHR010000003">
    <property type="protein sequence ID" value="MEL1244017.1"/>
    <property type="molecule type" value="Genomic_DNA"/>
</dbReference>
<protein>
    <submittedName>
        <fullName evidence="2">MbnP family protein</fullName>
    </submittedName>
</protein>
<evidence type="ECO:0000313" key="2">
    <source>
        <dbReference type="EMBL" id="MEL1244017.1"/>
    </source>
</evidence>
<dbReference type="Proteomes" id="UP001464555">
    <property type="component" value="Unassembled WGS sequence"/>
</dbReference>
<name>A0ABU9HVS2_9FLAO</name>
<organism evidence="2 3">
    <name type="scientific">Flavobacterium arundinis</name>
    <dbReference type="NCBI Taxonomy" id="3139143"/>
    <lineage>
        <taxon>Bacteria</taxon>
        <taxon>Pseudomonadati</taxon>
        <taxon>Bacteroidota</taxon>
        <taxon>Flavobacteriia</taxon>
        <taxon>Flavobacteriales</taxon>
        <taxon>Flavobacteriaceae</taxon>
        <taxon>Flavobacterium</taxon>
    </lineage>
</organism>
<dbReference type="RefSeq" id="WP_341696329.1">
    <property type="nucleotide sequence ID" value="NZ_JBBYHR010000003.1"/>
</dbReference>
<dbReference type="PROSITE" id="PS51257">
    <property type="entry name" value="PROKAR_LIPOPROTEIN"/>
    <property type="match status" value="1"/>
</dbReference>
<evidence type="ECO:0000313" key="3">
    <source>
        <dbReference type="Proteomes" id="UP001464555"/>
    </source>
</evidence>
<accession>A0ABU9HVS2</accession>
<evidence type="ECO:0000259" key="1">
    <source>
        <dbReference type="Pfam" id="PF20243"/>
    </source>
</evidence>
<sequence length="263" mass="28639">MKISNLFKSVLTVTAMTLMVSCSDDDTAAASGSNANGGDLKINFDAVVGSQDFALDTPFSVNGHSYTFERLRYWVSNVELVAEDGTVYSVPESYYLLEETGEVSVQDGTFTYPAKKREVVELKNIPAGHYSKIRFAVGVDPTYNDNMSLQSGELSQMNGMTNVSWMWHTSYIFSSLIGKDDTQAPIQVETGLNSNYRTVEVALPSGVHVGTDAAKVNLNVEIAKIVEGLDLHTTPTVSASTPAEMTQVADNYKTKVFTLKSVE</sequence>
<comment type="caution">
    <text evidence="2">The sequence shown here is derived from an EMBL/GenBank/DDBJ whole genome shotgun (WGS) entry which is preliminary data.</text>
</comment>
<proteinExistence type="predicted"/>
<feature type="domain" description="Copper-binding protein MbnP-like" evidence="1">
    <location>
        <begin position="38"/>
        <end position="236"/>
    </location>
</feature>
<keyword evidence="3" id="KW-1185">Reference proteome</keyword>
<reference evidence="2 3" key="1">
    <citation type="submission" date="2024-04" db="EMBL/GenBank/DDBJ databases">
        <title>Flavobacterium sp. DGU11 16S ribosomal RNA gene Genome sequencing and assembly.</title>
        <authorList>
            <person name="Park S."/>
        </authorList>
    </citation>
    <scope>NUCLEOTIDE SEQUENCE [LARGE SCALE GENOMIC DNA]</scope>
    <source>
        <strain evidence="2 3">DGU11</strain>
    </source>
</reference>
<dbReference type="InterPro" id="IPR046863">
    <property type="entry name" value="MbnP-like_dom"/>
</dbReference>